<dbReference type="PROSITE" id="PS50943">
    <property type="entry name" value="HTH_CROC1"/>
    <property type="match status" value="1"/>
</dbReference>
<name>A0ABP4XB43_9MICC</name>
<evidence type="ECO:0000259" key="2">
    <source>
        <dbReference type="PROSITE" id="PS50943"/>
    </source>
</evidence>
<feature type="domain" description="HTH cro/C1-type" evidence="2">
    <location>
        <begin position="35"/>
        <end position="95"/>
    </location>
</feature>
<evidence type="ECO:0000313" key="4">
    <source>
        <dbReference type="Proteomes" id="UP001501204"/>
    </source>
</evidence>
<sequence length="249" mass="27715">MHNGETKVFGMEQSSSELDPKAWAREVSARIGRNVREFRAERGLSAQKLSDATAALGFVIPRSTIANMEAGRKDAISVQEVSVLAEALRVPLSSLLYSPLHPGESVRPVPSEEVPSYAALNAVGWKDFPGPTEGPRIERALSAVRELEQNRTMWVNYQQLLELELHKLRMLEGGALNPTPSSSRRGLSTAAELEKTRRDVEFIRDQIALREQEDQRGVRRLQDLGIEPWPRERHYTGAAAHNDEGADDA</sequence>
<gene>
    <name evidence="3" type="ORF">GCM10009767_35740</name>
</gene>
<evidence type="ECO:0000313" key="3">
    <source>
        <dbReference type="EMBL" id="GAA1774585.1"/>
    </source>
</evidence>
<dbReference type="InterPro" id="IPR001387">
    <property type="entry name" value="Cro/C1-type_HTH"/>
</dbReference>
<dbReference type="Proteomes" id="UP001501204">
    <property type="component" value="Unassembled WGS sequence"/>
</dbReference>
<dbReference type="CDD" id="cd00093">
    <property type="entry name" value="HTH_XRE"/>
    <property type="match status" value="1"/>
</dbReference>
<protein>
    <recommendedName>
        <fullName evidence="2">HTH cro/C1-type domain-containing protein</fullName>
    </recommendedName>
</protein>
<dbReference type="EMBL" id="BAAAOA010000047">
    <property type="protein sequence ID" value="GAA1774585.1"/>
    <property type="molecule type" value="Genomic_DNA"/>
</dbReference>
<organism evidence="3 4">
    <name type="scientific">Kocuria aegyptia</name>
    <dbReference type="NCBI Taxonomy" id="330943"/>
    <lineage>
        <taxon>Bacteria</taxon>
        <taxon>Bacillati</taxon>
        <taxon>Actinomycetota</taxon>
        <taxon>Actinomycetes</taxon>
        <taxon>Micrococcales</taxon>
        <taxon>Micrococcaceae</taxon>
        <taxon>Kocuria</taxon>
    </lineage>
</organism>
<keyword evidence="4" id="KW-1185">Reference proteome</keyword>
<dbReference type="Gene3D" id="1.10.260.40">
    <property type="entry name" value="lambda repressor-like DNA-binding domains"/>
    <property type="match status" value="1"/>
</dbReference>
<accession>A0ABP4XB43</accession>
<comment type="caution">
    <text evidence="3">The sequence shown here is derived from an EMBL/GenBank/DDBJ whole genome shotgun (WGS) entry which is preliminary data.</text>
</comment>
<dbReference type="SMART" id="SM00530">
    <property type="entry name" value="HTH_XRE"/>
    <property type="match status" value="1"/>
</dbReference>
<evidence type="ECO:0000256" key="1">
    <source>
        <dbReference type="SAM" id="MobiDB-lite"/>
    </source>
</evidence>
<dbReference type="InterPro" id="IPR010982">
    <property type="entry name" value="Lambda_DNA-bd_dom_sf"/>
</dbReference>
<proteinExistence type="predicted"/>
<dbReference type="SUPFAM" id="SSF47413">
    <property type="entry name" value="lambda repressor-like DNA-binding domains"/>
    <property type="match status" value="1"/>
</dbReference>
<reference evidence="4" key="1">
    <citation type="journal article" date="2019" name="Int. J. Syst. Evol. Microbiol.">
        <title>The Global Catalogue of Microorganisms (GCM) 10K type strain sequencing project: providing services to taxonomists for standard genome sequencing and annotation.</title>
        <authorList>
            <consortium name="The Broad Institute Genomics Platform"/>
            <consortium name="The Broad Institute Genome Sequencing Center for Infectious Disease"/>
            <person name="Wu L."/>
            <person name="Ma J."/>
        </authorList>
    </citation>
    <scope>NUCLEOTIDE SEQUENCE [LARGE SCALE GENOMIC DNA]</scope>
    <source>
        <strain evidence="4">JCM 14735</strain>
    </source>
</reference>
<dbReference type="Pfam" id="PF01381">
    <property type="entry name" value="HTH_3"/>
    <property type="match status" value="1"/>
</dbReference>
<feature type="region of interest" description="Disordered" evidence="1">
    <location>
        <begin position="230"/>
        <end position="249"/>
    </location>
</feature>